<organism evidence="1">
    <name type="scientific">hydrothermal vent metagenome</name>
    <dbReference type="NCBI Taxonomy" id="652676"/>
    <lineage>
        <taxon>unclassified sequences</taxon>
        <taxon>metagenomes</taxon>
        <taxon>ecological metagenomes</taxon>
    </lineage>
</organism>
<accession>A0A3B0TXC5</accession>
<name>A0A3B0TXC5_9ZZZZ</name>
<protein>
    <submittedName>
        <fullName evidence="1">Uncharacterized protein</fullName>
    </submittedName>
</protein>
<dbReference type="EMBL" id="UOEQ01000304">
    <property type="protein sequence ID" value="VAW20823.1"/>
    <property type="molecule type" value="Genomic_DNA"/>
</dbReference>
<evidence type="ECO:0000313" key="1">
    <source>
        <dbReference type="EMBL" id="VAW20823.1"/>
    </source>
</evidence>
<proteinExistence type="predicted"/>
<reference evidence="1" key="1">
    <citation type="submission" date="2018-06" db="EMBL/GenBank/DDBJ databases">
        <authorList>
            <person name="Zhirakovskaya E."/>
        </authorList>
    </citation>
    <scope>NUCLEOTIDE SEQUENCE</scope>
</reference>
<sequence>MKYQPDKKLINKLKLHLGDYLGTSKSSRQLGISTRINQSYQIIFFSKHL</sequence>
<dbReference type="AlphaFoldDB" id="A0A3B0TXC5"/>
<gene>
    <name evidence="1" type="ORF">MNBD_ALPHA11-1184</name>
</gene>